<feature type="domain" description="Schlafen AlbA-2" evidence="1">
    <location>
        <begin position="14"/>
        <end position="132"/>
    </location>
</feature>
<dbReference type="eggNOG" id="COG2865">
    <property type="taxonomic scope" value="Bacteria"/>
</dbReference>
<dbReference type="Gene3D" id="3.30.950.30">
    <property type="entry name" value="Schlafen, AAA domain"/>
    <property type="match status" value="1"/>
</dbReference>
<evidence type="ECO:0000313" key="3">
    <source>
        <dbReference type="Proteomes" id="UP000027946"/>
    </source>
</evidence>
<proteinExistence type="predicted"/>
<dbReference type="OrthoDB" id="320597at2"/>
<keyword evidence="3" id="KW-1185">Reference proteome</keyword>
<protein>
    <submittedName>
        <fullName evidence="2">Putative transcriptional regulator</fullName>
    </submittedName>
</protein>
<sequence>MELNKLQMLIKKSEGAKLDFKRDMELLTSSQKKEFAKDVAAIANTPGGRGYIVFGIEDKNKNVIGVECDKYMEEKIQQIISQRIDPPVPVRMEYVKYKRKNVGVLTIFKSIQKPHQIRQNGAFYIRRGSTTDVARRIEVASMFQRSGILSIERTPIYEASAADIDERLVYEYCKKINLDEAVSNELYETLGICVSTESGHMHPTLGGLMVFGRHPQKYIVGSSVRVVSNIEDKIVRIFHGNILEMLDGSEKYINELIGGLGYPVAAVFEALRNSLVHRDYFDINRETVVYIDGERVEVSNPGTILNGDSLKEIAKESNPPRRNSWIYERLIILDEQKRFLESGMGLKRMENCFEEPCRVKFLNIYRRNMFKVVFPGISNRFEC</sequence>
<evidence type="ECO:0000313" key="2">
    <source>
        <dbReference type="EMBL" id="KDR94005.1"/>
    </source>
</evidence>
<dbReference type="Pfam" id="PF04326">
    <property type="entry name" value="SLFN_AlbA_2"/>
    <property type="match status" value="1"/>
</dbReference>
<dbReference type="STRING" id="1121324.CLIT_23c02770"/>
<dbReference type="InterPro" id="IPR038475">
    <property type="entry name" value="RecG_C_sf"/>
</dbReference>
<accession>A0A069RCN7</accession>
<reference evidence="2 3" key="1">
    <citation type="submission" date="2014-03" db="EMBL/GenBank/DDBJ databases">
        <title>Genome sequence of Clostridium litorale W6, DSM 5388.</title>
        <authorList>
            <person name="Poehlein A."/>
            <person name="Jagirdar A."/>
            <person name="Khonsari B."/>
            <person name="Chibani C.M."/>
            <person name="Gutierrez Gutierrez D.A."/>
            <person name="Davydova E."/>
            <person name="Alghaithi H.S."/>
            <person name="Nair K.P."/>
            <person name="Dhamotharan K."/>
            <person name="Chandran L."/>
            <person name="G W."/>
            <person name="Daniel R."/>
        </authorList>
    </citation>
    <scope>NUCLEOTIDE SEQUENCE [LARGE SCALE GENOMIC DNA]</scope>
    <source>
        <strain evidence="2 3">W6</strain>
    </source>
</reference>
<gene>
    <name evidence="2" type="ORF">CLIT_23c02770</name>
</gene>
<evidence type="ECO:0000259" key="1">
    <source>
        <dbReference type="Pfam" id="PF04326"/>
    </source>
</evidence>
<dbReference type="EMBL" id="JJMM01000026">
    <property type="protein sequence ID" value="KDR94005.1"/>
    <property type="molecule type" value="Genomic_DNA"/>
</dbReference>
<dbReference type="InterPro" id="IPR038461">
    <property type="entry name" value="Schlafen_AlbA_2_dom_sf"/>
</dbReference>
<dbReference type="AlphaFoldDB" id="A0A069RCN7"/>
<dbReference type="PANTHER" id="PTHR30595">
    <property type="entry name" value="GLPR-RELATED TRANSCRIPTIONAL REPRESSOR"/>
    <property type="match status" value="1"/>
</dbReference>
<dbReference type="PANTHER" id="PTHR30595:SF6">
    <property type="entry name" value="SCHLAFEN ALBA-2 DOMAIN-CONTAINING PROTEIN"/>
    <property type="match status" value="1"/>
</dbReference>
<comment type="caution">
    <text evidence="2">The sequence shown here is derived from an EMBL/GenBank/DDBJ whole genome shotgun (WGS) entry which is preliminary data.</text>
</comment>
<name>A0A069RCN7_PEPLI</name>
<organism evidence="2 3">
    <name type="scientific">Peptoclostridium litorale DSM 5388</name>
    <dbReference type="NCBI Taxonomy" id="1121324"/>
    <lineage>
        <taxon>Bacteria</taxon>
        <taxon>Bacillati</taxon>
        <taxon>Bacillota</taxon>
        <taxon>Clostridia</taxon>
        <taxon>Peptostreptococcales</taxon>
        <taxon>Peptoclostridiaceae</taxon>
        <taxon>Peptoclostridium</taxon>
    </lineage>
</organism>
<dbReference type="InterPro" id="IPR007421">
    <property type="entry name" value="Schlafen_AlbA_2_dom"/>
</dbReference>
<dbReference type="Proteomes" id="UP000027946">
    <property type="component" value="Unassembled WGS sequence"/>
</dbReference>
<dbReference type="Gene3D" id="3.30.565.60">
    <property type="match status" value="1"/>
</dbReference>
<dbReference type="RefSeq" id="WP_038267751.1">
    <property type="nucleotide sequence ID" value="NZ_FSRH01000003.1"/>
</dbReference>